<sequence length="106" mass="12581">MEHSGPIMGFWIAAFMITPILRKVFWTVRSRTLATILMFSYRMKFSISNVQLRRVILWRKIASRRHKTSKTYLLCKKAEAYVIDIDDHISRVIDPLDICSTYIENR</sequence>
<protein>
    <submittedName>
        <fullName evidence="2">Uncharacterized protein</fullName>
    </submittedName>
</protein>
<keyword evidence="1" id="KW-0472">Membrane</keyword>
<keyword evidence="1" id="KW-0812">Transmembrane</keyword>
<proteinExistence type="predicted"/>
<reference evidence="2 3" key="2">
    <citation type="journal article" date="2016" name="Genome Announc.">
        <title>Complete Genome Sequences of Two Interactive Moderate Thermophiles, Paenibacillus napthalenovorans 32O-Y and Paenibacillus sp. 32O-W.</title>
        <authorList>
            <person name="Butler R.R.III."/>
            <person name="Wang J."/>
            <person name="Stark B.C."/>
            <person name="Pombert J.F."/>
        </authorList>
    </citation>
    <scope>NUCLEOTIDE SEQUENCE [LARGE SCALE GENOMIC DNA]</scope>
    <source>
        <strain evidence="2 3">32O-Y</strain>
    </source>
</reference>
<keyword evidence="1" id="KW-1133">Transmembrane helix</keyword>
<dbReference type="AlphaFoldDB" id="A0A0U2L2Y1"/>
<evidence type="ECO:0000313" key="2">
    <source>
        <dbReference type="EMBL" id="ALS24146.1"/>
    </source>
</evidence>
<keyword evidence="3" id="KW-1185">Reference proteome</keyword>
<evidence type="ECO:0000256" key="1">
    <source>
        <dbReference type="SAM" id="Phobius"/>
    </source>
</evidence>
<feature type="transmembrane region" description="Helical" evidence="1">
    <location>
        <begin position="6"/>
        <end position="25"/>
    </location>
</feature>
<reference evidence="3" key="1">
    <citation type="submission" date="2015-12" db="EMBL/GenBank/DDBJ databases">
        <title>Complete genome sequences of two moderately thermophilic Paenibacillus species.</title>
        <authorList>
            <person name="Butler R.III."/>
            <person name="Wang J."/>
            <person name="Stark B.C."/>
            <person name="Pombert J.-F."/>
        </authorList>
    </citation>
    <scope>NUCLEOTIDE SEQUENCE [LARGE SCALE GENOMIC DNA]</scope>
    <source>
        <strain evidence="3">32O-Y</strain>
    </source>
</reference>
<dbReference type="Proteomes" id="UP000061660">
    <property type="component" value="Chromosome"/>
</dbReference>
<name>A0A0U2L2Y1_9BACL</name>
<gene>
    <name evidence="2" type="ORF">IJ22_38110</name>
</gene>
<dbReference type="PATRIC" id="fig|162209.4.peg.4056"/>
<dbReference type="KEGG" id="pnp:IJ22_38110"/>
<accession>A0A0U2L2Y1</accession>
<dbReference type="EMBL" id="CP013652">
    <property type="protein sequence ID" value="ALS24146.1"/>
    <property type="molecule type" value="Genomic_DNA"/>
</dbReference>
<organism evidence="2 3">
    <name type="scientific">Paenibacillus naphthalenovorans</name>
    <dbReference type="NCBI Taxonomy" id="162209"/>
    <lineage>
        <taxon>Bacteria</taxon>
        <taxon>Bacillati</taxon>
        <taxon>Bacillota</taxon>
        <taxon>Bacilli</taxon>
        <taxon>Bacillales</taxon>
        <taxon>Paenibacillaceae</taxon>
        <taxon>Paenibacillus</taxon>
    </lineage>
</organism>
<evidence type="ECO:0000313" key="3">
    <source>
        <dbReference type="Proteomes" id="UP000061660"/>
    </source>
</evidence>